<dbReference type="GO" id="GO:0000139">
    <property type="term" value="C:Golgi membrane"/>
    <property type="evidence" value="ECO:0007669"/>
    <property type="project" value="TreeGrafter"/>
</dbReference>
<evidence type="ECO:0000313" key="8">
    <source>
        <dbReference type="EMBL" id="EPR78839.1"/>
    </source>
</evidence>
<dbReference type="SUPFAM" id="SSF49899">
    <property type="entry name" value="Concanavalin A-like lectins/glucanases"/>
    <property type="match status" value="1"/>
</dbReference>
<reference evidence="9" key="1">
    <citation type="journal article" date="2013" name="PLoS Genet.">
        <title>The genome of Spraguea lophii and the basis of host-microsporidian interactions.</title>
        <authorList>
            <person name="Campbell S.E."/>
            <person name="Williams T.A."/>
            <person name="Yousuf A."/>
            <person name="Soanes D.M."/>
            <person name="Paszkiewicz K.H."/>
            <person name="Williams B.A.P."/>
        </authorList>
    </citation>
    <scope>NUCLEOTIDE SEQUENCE [LARGE SCALE GENOMIC DNA]</scope>
    <source>
        <strain evidence="9">42_110</strain>
    </source>
</reference>
<accession>S7XIH9</accession>
<dbReference type="InterPro" id="IPR051136">
    <property type="entry name" value="Intracellular_Lectin-GPT"/>
</dbReference>
<evidence type="ECO:0000313" key="9">
    <source>
        <dbReference type="Proteomes" id="UP000014978"/>
    </source>
</evidence>
<sequence>MFFFILLFYAKSFRPVYRLQDNQSLFSPAVDDNGRNMRWNFHNDYFIVTYSDRLTYTRLGHCFSPSNAGMVSKEAITSDDFRMDVTFALNKDSKMRDGFAIWITKDKTYKNGECFGRDGKFTGVLIAIVTKSKVRKAPYIGVACGTDLKYDEYQEGMNIFKSPVALSESIFNKKNKMRIENINGEMVVSLEEKKKFTEIFKIGNSGLGKDFYVGISSSNKAGNSDFNLFGVRFYNIEKQPIIKPVEEKAERKGVSWLLWIVFILALVGIGYLVIPKQLRK</sequence>
<dbReference type="GO" id="GO:0030134">
    <property type="term" value="C:COPII-coated ER to Golgi transport vesicle"/>
    <property type="evidence" value="ECO:0007669"/>
    <property type="project" value="TreeGrafter"/>
</dbReference>
<evidence type="ECO:0000256" key="6">
    <source>
        <dbReference type="SAM" id="Phobius"/>
    </source>
</evidence>
<keyword evidence="4 6" id="KW-1133">Transmembrane helix</keyword>
<dbReference type="VEuPathDB" id="MicrosporidiaDB:SLOPH_1779"/>
<keyword evidence="5 6" id="KW-0472">Membrane</keyword>
<evidence type="ECO:0000256" key="2">
    <source>
        <dbReference type="ARBA" id="ARBA00022692"/>
    </source>
</evidence>
<dbReference type="InterPro" id="IPR013320">
    <property type="entry name" value="ConA-like_dom_sf"/>
</dbReference>
<comment type="caution">
    <text evidence="8">The sequence shown here is derived from an EMBL/GenBank/DDBJ whole genome shotgun (WGS) entry which is preliminary data.</text>
</comment>
<dbReference type="InParanoid" id="S7XIH9"/>
<keyword evidence="2 6" id="KW-0812">Transmembrane</keyword>
<dbReference type="PANTHER" id="PTHR12223:SF28">
    <property type="entry name" value="LECTIN, MANNOSE BINDING 1 LIKE"/>
    <property type="match status" value="1"/>
</dbReference>
<feature type="domain" description="L-type lectin-like" evidence="7">
    <location>
        <begin position="21"/>
        <end position="235"/>
    </location>
</feature>
<evidence type="ECO:0000256" key="1">
    <source>
        <dbReference type="ARBA" id="ARBA00004479"/>
    </source>
</evidence>
<evidence type="ECO:0000259" key="7">
    <source>
        <dbReference type="Pfam" id="PF03388"/>
    </source>
</evidence>
<dbReference type="GO" id="GO:0005793">
    <property type="term" value="C:endoplasmic reticulum-Golgi intermediate compartment"/>
    <property type="evidence" value="ECO:0007669"/>
    <property type="project" value="TreeGrafter"/>
</dbReference>
<dbReference type="PANTHER" id="PTHR12223">
    <property type="entry name" value="VESICULAR MANNOSE-BINDING LECTIN"/>
    <property type="match status" value="1"/>
</dbReference>
<dbReference type="EMBL" id="ATCN01000533">
    <property type="protein sequence ID" value="EPR78839.1"/>
    <property type="molecule type" value="Genomic_DNA"/>
</dbReference>
<dbReference type="OMA" id="FAIWITK"/>
<evidence type="ECO:0000256" key="4">
    <source>
        <dbReference type="ARBA" id="ARBA00022989"/>
    </source>
</evidence>
<dbReference type="Gene3D" id="2.60.120.200">
    <property type="match status" value="1"/>
</dbReference>
<dbReference type="OrthoDB" id="270293at2759"/>
<keyword evidence="3" id="KW-0732">Signal</keyword>
<dbReference type="GO" id="GO:0005789">
    <property type="term" value="C:endoplasmic reticulum membrane"/>
    <property type="evidence" value="ECO:0007669"/>
    <property type="project" value="TreeGrafter"/>
</dbReference>
<protein>
    <recommendedName>
        <fullName evidence="7">L-type lectin-like domain-containing protein</fullName>
    </recommendedName>
</protein>
<proteinExistence type="predicted"/>
<organism evidence="8 9">
    <name type="scientific">Spraguea lophii (strain 42_110)</name>
    <name type="common">Microsporidian parasite</name>
    <dbReference type="NCBI Taxonomy" id="1358809"/>
    <lineage>
        <taxon>Eukaryota</taxon>
        <taxon>Fungi</taxon>
        <taxon>Fungi incertae sedis</taxon>
        <taxon>Microsporidia</taxon>
        <taxon>Spragueidae</taxon>
        <taxon>Spraguea</taxon>
    </lineage>
</organism>
<dbReference type="GO" id="GO:0006888">
    <property type="term" value="P:endoplasmic reticulum to Golgi vesicle-mediated transport"/>
    <property type="evidence" value="ECO:0007669"/>
    <property type="project" value="TreeGrafter"/>
</dbReference>
<comment type="subcellular location">
    <subcellularLocation>
        <location evidence="1">Membrane</location>
        <topology evidence="1">Single-pass type I membrane protein</topology>
    </subcellularLocation>
</comment>
<dbReference type="GO" id="GO:0005537">
    <property type="term" value="F:D-mannose binding"/>
    <property type="evidence" value="ECO:0007669"/>
    <property type="project" value="TreeGrafter"/>
</dbReference>
<keyword evidence="9" id="KW-1185">Reference proteome</keyword>
<dbReference type="Pfam" id="PF03388">
    <property type="entry name" value="Lectin_leg-like"/>
    <property type="match status" value="1"/>
</dbReference>
<name>S7XIH9_SPRLO</name>
<evidence type="ECO:0000256" key="5">
    <source>
        <dbReference type="ARBA" id="ARBA00023136"/>
    </source>
</evidence>
<dbReference type="STRING" id="1358809.S7XIH9"/>
<dbReference type="AlphaFoldDB" id="S7XIH9"/>
<evidence type="ECO:0000256" key="3">
    <source>
        <dbReference type="ARBA" id="ARBA00022729"/>
    </source>
</evidence>
<feature type="transmembrane region" description="Helical" evidence="6">
    <location>
        <begin position="256"/>
        <end position="274"/>
    </location>
</feature>
<gene>
    <name evidence="8" type="ORF">SLOPH_1779</name>
</gene>
<dbReference type="InterPro" id="IPR005052">
    <property type="entry name" value="Lectin_leg"/>
</dbReference>
<dbReference type="HOGENOM" id="CLU_1035113_0_0_1"/>
<dbReference type="Proteomes" id="UP000014978">
    <property type="component" value="Unassembled WGS sequence"/>
</dbReference>